<feature type="compositionally biased region" description="Acidic residues" evidence="3">
    <location>
        <begin position="267"/>
        <end position="280"/>
    </location>
</feature>
<proteinExistence type="inferred from homology"/>
<dbReference type="InterPro" id="IPR039370">
    <property type="entry name" value="BTF3"/>
</dbReference>
<dbReference type="SMART" id="SM01407">
    <property type="entry name" value="NAC"/>
    <property type="match status" value="1"/>
</dbReference>
<reference evidence="5 6" key="1">
    <citation type="journal article" date="2018" name="Biotechnol. Adv.">
        <title>Improved genomic resources and new bioinformatic workflow for the carcinogenic parasite Clonorchis sinensis: Biotechnological implications.</title>
        <authorList>
            <person name="Wang D."/>
            <person name="Korhonen P.K."/>
            <person name="Gasser R.B."/>
            <person name="Young N.D."/>
        </authorList>
    </citation>
    <scope>NUCLEOTIDE SEQUENCE [LARGE SCALE GENOMIC DNA]</scope>
    <source>
        <strain evidence="5">Cs-k2</strain>
    </source>
</reference>
<evidence type="ECO:0000313" key="5">
    <source>
        <dbReference type="EMBL" id="KAG5449411.1"/>
    </source>
</evidence>
<comment type="caution">
    <text evidence="5">The sequence shown here is derived from an EMBL/GenBank/DDBJ whole genome shotgun (WGS) entry which is preliminary data.</text>
</comment>
<dbReference type="PROSITE" id="PS51151">
    <property type="entry name" value="NAC_AB"/>
    <property type="match status" value="1"/>
</dbReference>
<feature type="compositionally biased region" description="Basic and acidic residues" evidence="3">
    <location>
        <begin position="253"/>
        <end position="266"/>
    </location>
</feature>
<dbReference type="OrthoDB" id="8033832at2759"/>
<reference evidence="5 6" key="2">
    <citation type="journal article" date="2021" name="Genomics">
        <title>High-quality reference genome for Clonorchis sinensis.</title>
        <authorList>
            <person name="Young N.D."/>
            <person name="Stroehlein A.J."/>
            <person name="Kinkar L."/>
            <person name="Wang T."/>
            <person name="Sohn W.M."/>
            <person name="Chang B.C.H."/>
            <person name="Kaur P."/>
            <person name="Weisz D."/>
            <person name="Dudchenko O."/>
            <person name="Aiden E.L."/>
            <person name="Korhonen P.K."/>
            <person name="Gasser R.B."/>
        </authorList>
    </citation>
    <scope>NUCLEOTIDE SEQUENCE [LARGE SCALE GENOMIC DNA]</scope>
    <source>
        <strain evidence="5">Cs-k2</strain>
    </source>
</reference>
<comment type="similarity">
    <text evidence="1 2">Belongs to the NAC-beta family.</text>
</comment>
<dbReference type="PANTHER" id="PTHR10351">
    <property type="entry name" value="TRANSCRIPTION FACTOR BTF3 FAMILY MEMBER"/>
    <property type="match status" value="1"/>
</dbReference>
<name>A0A8T1MKZ5_CLOSI</name>
<dbReference type="Pfam" id="PF01849">
    <property type="entry name" value="NAC"/>
    <property type="match status" value="1"/>
</dbReference>
<evidence type="ECO:0000256" key="2">
    <source>
        <dbReference type="RuleBase" id="RU361272"/>
    </source>
</evidence>
<evidence type="ECO:0000259" key="4">
    <source>
        <dbReference type="PROSITE" id="PS51151"/>
    </source>
</evidence>
<evidence type="ECO:0000256" key="3">
    <source>
        <dbReference type="SAM" id="MobiDB-lite"/>
    </source>
</evidence>
<sequence length="286" mass="32097">MDKSRQETFLVNEWRRAFEAGQPKRYVASKTLGYADLSSHLKELTANDFLTVARILSPEGILEHSKLRMEQNGGEALPRPKSLNFDEPSVDIRDIPYAGLVLANFQGLTPLSGGSLPLRAVLPVLFLTWTAMDVEKARLEKLEKLRNMSDQVRIGGKGTARRKKKVIHKNAAVDDKKLQSTLKKLNLNTIPTIEEVNMYKADGTLIHFKNPKVQASPQANVFAVSGQAETKPLTDLFPNMLNQLESAKLRLSKMSEAKNDAEPKPEDFDEDVPELVEDFDEKSRLE</sequence>
<dbReference type="Proteomes" id="UP000286415">
    <property type="component" value="Unassembled WGS sequence"/>
</dbReference>
<protein>
    <recommendedName>
        <fullName evidence="2">Transcription factor BTF3</fullName>
    </recommendedName>
</protein>
<feature type="region of interest" description="Disordered" evidence="3">
    <location>
        <begin position="252"/>
        <end position="286"/>
    </location>
</feature>
<feature type="domain" description="NAC-A/B" evidence="4">
    <location>
        <begin position="172"/>
        <end position="237"/>
    </location>
</feature>
<organism evidence="5 6">
    <name type="scientific">Clonorchis sinensis</name>
    <name type="common">Chinese liver fluke</name>
    <dbReference type="NCBI Taxonomy" id="79923"/>
    <lineage>
        <taxon>Eukaryota</taxon>
        <taxon>Metazoa</taxon>
        <taxon>Spiralia</taxon>
        <taxon>Lophotrochozoa</taxon>
        <taxon>Platyhelminthes</taxon>
        <taxon>Trematoda</taxon>
        <taxon>Digenea</taxon>
        <taxon>Opisthorchiida</taxon>
        <taxon>Opisthorchiata</taxon>
        <taxon>Opisthorchiidae</taxon>
        <taxon>Clonorchis</taxon>
    </lineage>
</organism>
<evidence type="ECO:0000256" key="1">
    <source>
        <dbReference type="ARBA" id="ARBA00005296"/>
    </source>
</evidence>
<gene>
    <name evidence="5" type="ORF">CSKR_107570</name>
</gene>
<dbReference type="AlphaFoldDB" id="A0A8T1MKZ5"/>
<dbReference type="CDD" id="cd22055">
    <property type="entry name" value="NAC_BTF3"/>
    <property type="match status" value="1"/>
</dbReference>
<dbReference type="EMBL" id="NIRI02000042">
    <property type="protein sequence ID" value="KAG5449411.1"/>
    <property type="molecule type" value="Genomic_DNA"/>
</dbReference>
<dbReference type="FunFam" id="2.20.70.30:FF:000001">
    <property type="entry name" value="Transcription factor BTF3 homolog"/>
    <property type="match status" value="1"/>
</dbReference>
<evidence type="ECO:0000313" key="6">
    <source>
        <dbReference type="Proteomes" id="UP000286415"/>
    </source>
</evidence>
<dbReference type="InterPro" id="IPR038187">
    <property type="entry name" value="NAC_A/B_dom_sf"/>
</dbReference>
<keyword evidence="6" id="KW-1185">Reference proteome</keyword>
<accession>A0A8T1MKZ5</accession>
<dbReference type="InterPro" id="IPR002715">
    <property type="entry name" value="Nas_poly-pep-assoc_cplx_dom"/>
</dbReference>
<dbReference type="Gene3D" id="2.20.70.30">
    <property type="entry name" value="Nascent polypeptide-associated complex domain"/>
    <property type="match status" value="1"/>
</dbReference>